<protein>
    <submittedName>
        <fullName evidence="2">Uncharacterized protein</fullName>
    </submittedName>
</protein>
<dbReference type="KEGG" id="sfy:GFH48_12805"/>
<organism evidence="2 3">
    <name type="scientific">Streptomyces fagopyri</name>
    <dbReference type="NCBI Taxonomy" id="2662397"/>
    <lineage>
        <taxon>Bacteria</taxon>
        <taxon>Bacillati</taxon>
        <taxon>Actinomycetota</taxon>
        <taxon>Actinomycetes</taxon>
        <taxon>Kitasatosporales</taxon>
        <taxon>Streptomycetaceae</taxon>
        <taxon>Streptomyces</taxon>
    </lineage>
</organism>
<dbReference type="EMBL" id="CP045643">
    <property type="protein sequence ID" value="QFZ74009.1"/>
    <property type="molecule type" value="Genomic_DNA"/>
</dbReference>
<proteinExistence type="predicted"/>
<feature type="region of interest" description="Disordered" evidence="1">
    <location>
        <begin position="116"/>
        <end position="172"/>
    </location>
</feature>
<dbReference type="AlphaFoldDB" id="A0A5Q0LBX3"/>
<sequence length="284" mass="31131">MGYELYREVKVWAPPSLTHREKLTAMVLADDANDRSRLTWNSAVDAEIMRHAMVKNDRDMRKILARLQDEKVIEHAGGGHNGKVAKYRFLHLHPDGCPGEAGCGCPLTLAVQNEPATSPKEVQTGPTTGSVAGPIRTPNSEGSVQKEPPTDGVAGSNWHRSRFESNPPTPLSPQLPPLSLAEQLVRDSGAVADDERETFIDWITTTHKPNGPAWWRTVANNNDFAALAEKWRADQPTKPASKTPAWCGHCGDDNPAARFNPNFRLLDGAPCPDCHPDARRSKTA</sequence>
<evidence type="ECO:0000313" key="2">
    <source>
        <dbReference type="EMBL" id="QFZ74009.1"/>
    </source>
</evidence>
<feature type="compositionally biased region" description="Polar residues" evidence="1">
    <location>
        <begin position="116"/>
        <end position="130"/>
    </location>
</feature>
<reference evidence="2 3" key="1">
    <citation type="submission" date="2019-10" db="EMBL/GenBank/DDBJ databases">
        <title>A novel species.</title>
        <authorList>
            <person name="Gao J."/>
        </authorList>
    </citation>
    <scope>NUCLEOTIDE SEQUENCE [LARGE SCALE GENOMIC DNA]</scope>
    <source>
        <strain evidence="2 3">QMT-28</strain>
    </source>
</reference>
<name>A0A5Q0LBX3_9ACTN</name>
<evidence type="ECO:0000256" key="1">
    <source>
        <dbReference type="SAM" id="MobiDB-lite"/>
    </source>
</evidence>
<accession>A0A5Q0LBX3</accession>
<gene>
    <name evidence="2" type="ORF">GFH48_12805</name>
</gene>
<dbReference type="Proteomes" id="UP000326179">
    <property type="component" value="Chromosome"/>
</dbReference>
<evidence type="ECO:0000313" key="3">
    <source>
        <dbReference type="Proteomes" id="UP000326179"/>
    </source>
</evidence>
<keyword evidence="3" id="KW-1185">Reference proteome</keyword>
<dbReference type="RefSeq" id="WP_153288361.1">
    <property type="nucleotide sequence ID" value="NZ_CP045643.1"/>
</dbReference>